<sequence length="82" mass="9296">MQLQPLIFRALHDENVTLTITLLSPLGNRGTDRTTFNKETQSEPNLQNDQLSTNSENSLWFCQDLTSGLKLQKKGSFHAIHI</sequence>
<keyword evidence="3" id="KW-1185">Reference proteome</keyword>
<dbReference type="Proteomes" id="UP000694405">
    <property type="component" value="Chromosome 10"/>
</dbReference>
<evidence type="ECO:0000313" key="3">
    <source>
        <dbReference type="Proteomes" id="UP000694405"/>
    </source>
</evidence>
<protein>
    <submittedName>
        <fullName evidence="2">Uncharacterized protein</fullName>
    </submittedName>
</protein>
<evidence type="ECO:0000313" key="2">
    <source>
        <dbReference type="Ensembl" id="ENSMUNP00000022961.1"/>
    </source>
</evidence>
<proteinExistence type="predicted"/>
<accession>A0A8V5G6E3</accession>
<reference evidence="2" key="3">
    <citation type="submission" date="2025-09" db="UniProtKB">
        <authorList>
            <consortium name="Ensembl"/>
        </authorList>
    </citation>
    <scope>IDENTIFICATION</scope>
</reference>
<feature type="region of interest" description="Disordered" evidence="1">
    <location>
        <begin position="30"/>
        <end position="52"/>
    </location>
</feature>
<organism evidence="2 3">
    <name type="scientific">Melopsittacus undulatus</name>
    <name type="common">Budgerigar</name>
    <name type="synonym">Psittacus undulatus</name>
    <dbReference type="NCBI Taxonomy" id="13146"/>
    <lineage>
        <taxon>Eukaryota</taxon>
        <taxon>Metazoa</taxon>
        <taxon>Chordata</taxon>
        <taxon>Craniata</taxon>
        <taxon>Vertebrata</taxon>
        <taxon>Euteleostomi</taxon>
        <taxon>Archelosauria</taxon>
        <taxon>Archosauria</taxon>
        <taxon>Dinosauria</taxon>
        <taxon>Saurischia</taxon>
        <taxon>Theropoda</taxon>
        <taxon>Coelurosauria</taxon>
        <taxon>Aves</taxon>
        <taxon>Neognathae</taxon>
        <taxon>Neoaves</taxon>
        <taxon>Telluraves</taxon>
        <taxon>Australaves</taxon>
        <taxon>Psittaciformes</taxon>
        <taxon>Psittaculidae</taxon>
        <taxon>Melopsittacus</taxon>
    </lineage>
</organism>
<reference evidence="2" key="1">
    <citation type="submission" date="2020-03" db="EMBL/GenBank/DDBJ databases">
        <title>Melopsittacus undulatus (budgerigar) genome, bMelUnd1, maternal haplotype with Z.</title>
        <authorList>
            <person name="Gedman G."/>
            <person name="Mountcastle J."/>
            <person name="Haase B."/>
            <person name="Formenti G."/>
            <person name="Wright T."/>
            <person name="Apodaca J."/>
            <person name="Pelan S."/>
            <person name="Chow W."/>
            <person name="Rhie A."/>
            <person name="Howe K."/>
            <person name="Fedrigo O."/>
            <person name="Jarvis E.D."/>
        </authorList>
    </citation>
    <scope>NUCLEOTIDE SEQUENCE [LARGE SCALE GENOMIC DNA]</scope>
</reference>
<dbReference type="Ensembl" id="ENSMUNT00000025918.1">
    <property type="protein sequence ID" value="ENSMUNP00000022961.1"/>
    <property type="gene ID" value="ENSMUNG00000019198.1"/>
</dbReference>
<dbReference type="AlphaFoldDB" id="A0A8V5G6E3"/>
<evidence type="ECO:0000256" key="1">
    <source>
        <dbReference type="SAM" id="MobiDB-lite"/>
    </source>
</evidence>
<reference evidence="2" key="2">
    <citation type="submission" date="2025-08" db="UniProtKB">
        <authorList>
            <consortium name="Ensembl"/>
        </authorList>
    </citation>
    <scope>IDENTIFICATION</scope>
</reference>
<name>A0A8V5G6E3_MELUD</name>
<feature type="compositionally biased region" description="Polar residues" evidence="1">
    <location>
        <begin position="37"/>
        <end position="52"/>
    </location>
</feature>